<sequence length="316" mass="34280">MVEFFPLTSGLIFESTSLTGLAGCKSDRSFGVSLFAEALLSTLPITFGSNVIMSGCNLLSSDRISDCCLCLAVSRRNHVIHIWRVLTLFEEVPDGDVGPPPHRNKSLVRDVHRVGLGRGVVRVDLLEVADVPELERLVCAGNNHVAAVSVDGDVSDGTTARHDFGQRSGHAGRPQSHLSVGMAQMHHGVPWILTHTLSGSELSAVFGHEITRGNVVVLQKPGVSCRGEQEMVRQKVQQRGVDVLFESVQFHSRLVVDKHVLLLRDGKVLVIVQILDRMDGFVEMELAVELALSPVERSHMALLSADQQVAPVSGVV</sequence>
<accession>A0A9P8PAN4</accession>
<proteinExistence type="predicted"/>
<dbReference type="Proteomes" id="UP000769157">
    <property type="component" value="Unassembled WGS sequence"/>
</dbReference>
<dbReference type="EMBL" id="JAEUBE010000158">
    <property type="protein sequence ID" value="KAH3667989.1"/>
    <property type="molecule type" value="Genomic_DNA"/>
</dbReference>
<evidence type="ECO:0000313" key="1">
    <source>
        <dbReference type="EMBL" id="KAH3667989.1"/>
    </source>
</evidence>
<keyword evidence="2" id="KW-1185">Reference proteome</keyword>
<organism evidence="1 2">
    <name type="scientific">Ogataea philodendri</name>
    <dbReference type="NCBI Taxonomy" id="1378263"/>
    <lineage>
        <taxon>Eukaryota</taxon>
        <taxon>Fungi</taxon>
        <taxon>Dikarya</taxon>
        <taxon>Ascomycota</taxon>
        <taxon>Saccharomycotina</taxon>
        <taxon>Pichiomycetes</taxon>
        <taxon>Pichiales</taxon>
        <taxon>Pichiaceae</taxon>
        <taxon>Ogataea</taxon>
    </lineage>
</organism>
<dbReference type="GeneID" id="70233710"/>
<dbReference type="RefSeq" id="XP_046062403.1">
    <property type="nucleotide sequence ID" value="XM_046202537.1"/>
</dbReference>
<gene>
    <name evidence="1" type="ORF">OGAPHI_001743</name>
</gene>
<dbReference type="AlphaFoldDB" id="A0A9P8PAN4"/>
<evidence type="ECO:0000313" key="2">
    <source>
        <dbReference type="Proteomes" id="UP000769157"/>
    </source>
</evidence>
<comment type="caution">
    <text evidence="1">The sequence shown here is derived from an EMBL/GenBank/DDBJ whole genome shotgun (WGS) entry which is preliminary data.</text>
</comment>
<reference evidence="1" key="1">
    <citation type="journal article" date="2021" name="Open Biol.">
        <title>Shared evolutionary footprints suggest mitochondrial oxidative damage underlies multiple complex I losses in fungi.</title>
        <authorList>
            <person name="Schikora-Tamarit M.A."/>
            <person name="Marcet-Houben M."/>
            <person name="Nosek J."/>
            <person name="Gabaldon T."/>
        </authorList>
    </citation>
    <scope>NUCLEOTIDE SEQUENCE</scope>
    <source>
        <strain evidence="1">CBS6075</strain>
    </source>
</reference>
<name>A0A9P8PAN4_9ASCO</name>
<protein>
    <submittedName>
        <fullName evidence="1">Uncharacterized protein</fullName>
    </submittedName>
</protein>
<reference evidence="1" key="2">
    <citation type="submission" date="2021-01" db="EMBL/GenBank/DDBJ databases">
        <authorList>
            <person name="Schikora-Tamarit M.A."/>
        </authorList>
    </citation>
    <scope>NUCLEOTIDE SEQUENCE</scope>
    <source>
        <strain evidence="1">CBS6075</strain>
    </source>
</reference>